<dbReference type="Gene3D" id="3.20.20.20">
    <property type="entry name" value="Dihydropteroate synthase-like"/>
    <property type="match status" value="1"/>
</dbReference>
<dbReference type="InterPro" id="IPR011005">
    <property type="entry name" value="Dihydropteroate_synth-like_sf"/>
</dbReference>
<name>A0ABN5BBR0_9SPHN</name>
<reference evidence="10 11" key="1">
    <citation type="submission" date="2017-03" db="EMBL/GenBank/DDBJ databases">
        <title>Complete genome sequence of Blastomonas fulva degrading microcsystin LR.</title>
        <authorList>
            <person name="Lee H.-g."/>
            <person name="Jin L."/>
            <person name="oh H.-M."/>
        </authorList>
    </citation>
    <scope>NUCLEOTIDE SEQUENCE [LARGE SCALE GENOMIC DNA]</scope>
    <source>
        <strain evidence="10 11">T2</strain>
    </source>
</reference>
<dbReference type="Pfam" id="PF00809">
    <property type="entry name" value="Pterin_bind"/>
    <property type="match status" value="1"/>
</dbReference>
<gene>
    <name evidence="10" type="ORF">B5J99_15790</name>
</gene>
<dbReference type="EMBL" id="CP020083">
    <property type="protein sequence ID" value="ASR52742.1"/>
    <property type="molecule type" value="Genomic_DNA"/>
</dbReference>
<organism evidence="10 11">
    <name type="scientific">Blastomonas fulva</name>
    <dbReference type="NCBI Taxonomy" id="1550728"/>
    <lineage>
        <taxon>Bacteria</taxon>
        <taxon>Pseudomonadati</taxon>
        <taxon>Pseudomonadota</taxon>
        <taxon>Alphaproteobacteria</taxon>
        <taxon>Sphingomonadales</taxon>
        <taxon>Sphingomonadaceae</taxon>
        <taxon>Blastomonas</taxon>
    </lineage>
</organism>
<protein>
    <recommendedName>
        <fullName evidence="4">dihydropteroate synthase</fullName>
        <ecNumber evidence="4">2.5.1.15</ecNumber>
    </recommendedName>
</protein>
<comment type="cofactor">
    <cofactor evidence="2">
        <name>Mg(2+)</name>
        <dbReference type="ChEBI" id="CHEBI:18420"/>
    </cofactor>
</comment>
<keyword evidence="11" id="KW-1185">Reference proteome</keyword>
<dbReference type="PROSITE" id="PS50972">
    <property type="entry name" value="PTERIN_BINDING"/>
    <property type="match status" value="1"/>
</dbReference>
<evidence type="ECO:0000313" key="10">
    <source>
        <dbReference type="EMBL" id="ASR52742.1"/>
    </source>
</evidence>
<dbReference type="InterPro" id="IPR045031">
    <property type="entry name" value="DHP_synth-like"/>
</dbReference>
<dbReference type="SUPFAM" id="SSF51717">
    <property type="entry name" value="Dihydropteroate synthetase-like"/>
    <property type="match status" value="1"/>
</dbReference>
<evidence type="ECO:0000259" key="9">
    <source>
        <dbReference type="PROSITE" id="PS50972"/>
    </source>
</evidence>
<evidence type="ECO:0000256" key="4">
    <source>
        <dbReference type="ARBA" id="ARBA00012458"/>
    </source>
</evidence>
<dbReference type="CDD" id="cd00739">
    <property type="entry name" value="DHPS"/>
    <property type="match status" value="1"/>
</dbReference>
<evidence type="ECO:0000256" key="1">
    <source>
        <dbReference type="ARBA" id="ARBA00000012"/>
    </source>
</evidence>
<dbReference type="PANTHER" id="PTHR20941:SF1">
    <property type="entry name" value="FOLIC ACID SYNTHESIS PROTEIN FOL1"/>
    <property type="match status" value="1"/>
</dbReference>
<feature type="domain" description="Pterin-binding" evidence="9">
    <location>
        <begin position="98"/>
        <end position="352"/>
    </location>
</feature>
<dbReference type="PROSITE" id="PS00792">
    <property type="entry name" value="DHPS_1"/>
    <property type="match status" value="1"/>
</dbReference>
<keyword evidence="7" id="KW-0460">Magnesium</keyword>
<evidence type="ECO:0000256" key="2">
    <source>
        <dbReference type="ARBA" id="ARBA00001946"/>
    </source>
</evidence>
<sequence>MSGTIYVRPVGLAENPQTFDGATIRLGNSLVWCHLLAIETIEAGRLVARQIVPVDGFADALTTLPGDQADRARTQFANLSRQHPPLALGDRMLRFDQPQVMGILNVTPDSFSDGGRFTDDPAGAADAGFAMLTAGASLIDIGGESTRPDAPVVWEGDEIARVVPAIKTLAHSGAILSVDTRKAAVMEAALQAGAHIVNDVSALLFDSRAIDVVRQAGCPVVLMHAPSQGQNPHTGAGYGNVVTDVFDWLEARIAAVIAGGIARDRILIDPGIGFGKSLADNLALINALPLFHALGQPILFGASRKRMIGALSNEAAVDARLGGSITLALSAIGSGAQIVRVHDVPETVQAARVWRGLRDAALTMPGLD</sequence>
<evidence type="ECO:0000313" key="11">
    <source>
        <dbReference type="Proteomes" id="UP000258016"/>
    </source>
</evidence>
<dbReference type="Proteomes" id="UP000258016">
    <property type="component" value="Chromosome"/>
</dbReference>
<dbReference type="RefSeq" id="WP_117352933.1">
    <property type="nucleotide sequence ID" value="NZ_CP020083.1"/>
</dbReference>
<evidence type="ECO:0000256" key="3">
    <source>
        <dbReference type="ARBA" id="ARBA00004763"/>
    </source>
</evidence>
<keyword evidence="8" id="KW-0289">Folate biosynthesis</keyword>
<evidence type="ECO:0000256" key="7">
    <source>
        <dbReference type="ARBA" id="ARBA00022842"/>
    </source>
</evidence>
<evidence type="ECO:0000256" key="6">
    <source>
        <dbReference type="ARBA" id="ARBA00022723"/>
    </source>
</evidence>
<dbReference type="InterPro" id="IPR006390">
    <property type="entry name" value="DHP_synth_dom"/>
</dbReference>
<keyword evidence="6" id="KW-0479">Metal-binding</keyword>
<proteinExistence type="predicted"/>
<keyword evidence="5" id="KW-0808">Transferase</keyword>
<dbReference type="PANTHER" id="PTHR20941">
    <property type="entry name" value="FOLATE SYNTHESIS PROTEINS"/>
    <property type="match status" value="1"/>
</dbReference>
<accession>A0ABN5BBR0</accession>
<dbReference type="PROSITE" id="PS00793">
    <property type="entry name" value="DHPS_2"/>
    <property type="match status" value="1"/>
</dbReference>
<dbReference type="EC" id="2.5.1.15" evidence="4"/>
<dbReference type="GeneID" id="303487050"/>
<dbReference type="InterPro" id="IPR000489">
    <property type="entry name" value="Pterin-binding_dom"/>
</dbReference>
<comment type="pathway">
    <text evidence="3">Cofactor biosynthesis; tetrahydrofolate biosynthesis; 7,8-dihydrofolate from 2-amino-4-hydroxy-6-hydroxymethyl-7,8-dihydropteridine diphosphate and 4-aminobenzoate: step 1/2.</text>
</comment>
<comment type="catalytic activity">
    <reaction evidence="1">
        <text>(7,8-dihydropterin-6-yl)methyl diphosphate + 4-aminobenzoate = 7,8-dihydropteroate + diphosphate</text>
        <dbReference type="Rhea" id="RHEA:19949"/>
        <dbReference type="ChEBI" id="CHEBI:17836"/>
        <dbReference type="ChEBI" id="CHEBI:17839"/>
        <dbReference type="ChEBI" id="CHEBI:33019"/>
        <dbReference type="ChEBI" id="CHEBI:72950"/>
        <dbReference type="EC" id="2.5.1.15"/>
    </reaction>
</comment>
<evidence type="ECO:0000256" key="5">
    <source>
        <dbReference type="ARBA" id="ARBA00022679"/>
    </source>
</evidence>
<dbReference type="NCBIfam" id="TIGR01496">
    <property type="entry name" value="DHPS"/>
    <property type="match status" value="1"/>
</dbReference>
<evidence type="ECO:0000256" key="8">
    <source>
        <dbReference type="ARBA" id="ARBA00022909"/>
    </source>
</evidence>